<dbReference type="Gene3D" id="3.40.50.1240">
    <property type="entry name" value="Phosphoglycerate mutase-like"/>
    <property type="match status" value="1"/>
</dbReference>
<evidence type="ECO:0000313" key="8">
    <source>
        <dbReference type="EMBL" id="CAH1714549.1"/>
    </source>
</evidence>
<reference evidence="8" key="1">
    <citation type="submission" date="2022-02" db="EMBL/GenBank/DDBJ databases">
        <authorList>
            <person name="King R."/>
        </authorList>
    </citation>
    <scope>NUCLEOTIDE SEQUENCE</scope>
</reference>
<evidence type="ECO:0000256" key="1">
    <source>
        <dbReference type="ARBA" id="ARBA00000032"/>
    </source>
</evidence>
<keyword evidence="9" id="KW-1185">Reference proteome</keyword>
<keyword evidence="7" id="KW-0472">Membrane</keyword>
<dbReference type="AlphaFoldDB" id="A0A9P0IR23"/>
<dbReference type="InterPro" id="IPR029033">
    <property type="entry name" value="His_PPase_superfam"/>
</dbReference>
<evidence type="ECO:0000256" key="4">
    <source>
        <dbReference type="ARBA" id="ARBA00036311"/>
    </source>
</evidence>
<dbReference type="InterPro" id="IPR033379">
    <property type="entry name" value="Acid_Pase_AS"/>
</dbReference>
<dbReference type="InterPro" id="IPR050645">
    <property type="entry name" value="Histidine_acid_phosphatase"/>
</dbReference>
<keyword evidence="3" id="KW-0378">Hydrolase</keyword>
<evidence type="ECO:0000256" key="5">
    <source>
        <dbReference type="ARBA" id="ARBA00040357"/>
    </source>
</evidence>
<dbReference type="CDD" id="cd07061">
    <property type="entry name" value="HP_HAP_like"/>
    <property type="match status" value="1"/>
</dbReference>
<organism evidence="8 9">
    <name type="scientific">Aphis gossypii</name>
    <name type="common">Cotton aphid</name>
    <dbReference type="NCBI Taxonomy" id="80765"/>
    <lineage>
        <taxon>Eukaryota</taxon>
        <taxon>Metazoa</taxon>
        <taxon>Ecdysozoa</taxon>
        <taxon>Arthropoda</taxon>
        <taxon>Hexapoda</taxon>
        <taxon>Insecta</taxon>
        <taxon>Pterygota</taxon>
        <taxon>Neoptera</taxon>
        <taxon>Paraneoptera</taxon>
        <taxon>Hemiptera</taxon>
        <taxon>Sternorrhyncha</taxon>
        <taxon>Aphidomorpha</taxon>
        <taxon>Aphidoidea</taxon>
        <taxon>Aphididae</taxon>
        <taxon>Aphidini</taxon>
        <taxon>Aphis</taxon>
        <taxon>Aphis</taxon>
    </lineage>
</organism>
<gene>
    <name evidence="8" type="ORF">APHIGO_LOCUS2820</name>
</gene>
<comment type="similarity">
    <text evidence="2">Belongs to the histidine acid phosphatase family.</text>
</comment>
<evidence type="ECO:0000256" key="2">
    <source>
        <dbReference type="ARBA" id="ARBA00005375"/>
    </source>
</evidence>
<feature type="transmembrane region" description="Helical" evidence="7">
    <location>
        <begin position="17"/>
        <end position="37"/>
    </location>
</feature>
<evidence type="ECO:0000256" key="3">
    <source>
        <dbReference type="ARBA" id="ARBA00022801"/>
    </source>
</evidence>
<proteinExistence type="inferred from homology"/>
<dbReference type="GO" id="GO:0003993">
    <property type="term" value="F:acid phosphatase activity"/>
    <property type="evidence" value="ECO:0007669"/>
    <property type="project" value="UniProtKB-EC"/>
</dbReference>
<dbReference type="Proteomes" id="UP001154329">
    <property type="component" value="Chromosome 1"/>
</dbReference>
<protein>
    <recommendedName>
        <fullName evidence="5">2-phosphoxylose phosphatase 1</fullName>
    </recommendedName>
    <alternativeName>
        <fullName evidence="6">Acid phosphatase-like protein 2</fullName>
    </alternativeName>
</protein>
<comment type="catalytic activity">
    <reaction evidence="4">
        <text>3-O-[beta-D-GlcA-(1-&gt;3)-beta-D-Gal-(1-&gt;3)-beta-D-Gal-(1-&gt;4)-beta-D-2-O-P-Xyl]-L-seryl-[protein] + H2O = 3-O-(beta-D-GlcA-(1-&gt;3)-beta-D-Gal-(1-&gt;3)-beta-D-Gal-(1-&gt;4)-beta-D-Xyl)-L-seryl-[protein] + phosphate</text>
        <dbReference type="Rhea" id="RHEA:56512"/>
        <dbReference type="Rhea" id="RHEA-COMP:12573"/>
        <dbReference type="Rhea" id="RHEA-COMP:14559"/>
        <dbReference type="ChEBI" id="CHEBI:15377"/>
        <dbReference type="ChEBI" id="CHEBI:43474"/>
        <dbReference type="ChEBI" id="CHEBI:132093"/>
        <dbReference type="ChEBI" id="CHEBI:140495"/>
    </reaction>
</comment>
<reference evidence="8" key="2">
    <citation type="submission" date="2022-10" db="EMBL/GenBank/DDBJ databases">
        <authorList>
            <consortium name="ENA_rothamsted_submissions"/>
            <consortium name="culmorum"/>
            <person name="King R."/>
        </authorList>
    </citation>
    <scope>NUCLEOTIDE SEQUENCE</scope>
</reference>
<dbReference type="SUPFAM" id="SSF53254">
    <property type="entry name" value="Phosphoglycerate mutase-like"/>
    <property type="match status" value="1"/>
</dbReference>
<comment type="catalytic activity">
    <reaction evidence="1">
        <text>a phosphate monoester + H2O = an alcohol + phosphate</text>
        <dbReference type="Rhea" id="RHEA:15017"/>
        <dbReference type="ChEBI" id="CHEBI:15377"/>
        <dbReference type="ChEBI" id="CHEBI:30879"/>
        <dbReference type="ChEBI" id="CHEBI:43474"/>
        <dbReference type="ChEBI" id="CHEBI:67140"/>
        <dbReference type="EC" id="3.1.3.2"/>
    </reaction>
</comment>
<keyword evidence="7" id="KW-1133">Transmembrane helix</keyword>
<dbReference type="GO" id="GO:0006024">
    <property type="term" value="P:glycosaminoglycan biosynthetic process"/>
    <property type="evidence" value="ECO:0007669"/>
    <property type="project" value="TreeGrafter"/>
</dbReference>
<sequence>MANVQVVTVRNIARHRYLVYLIIWLCILFPGEILTVYYPVDNFTFKLITIFITVSVLYFKISDRPVPDNKTVNISENFALKYKRTVSRIDYNELTRVCNPPHMIKRGGEGDIGLLNNSITLQGVIILTRHGDRGPMNHVRNMADIDCSMEPDQEYNGYTKFLQNIFFNMSLQFLGPFHGYPLYPPQNNCSISQLTPIGVSQMLKLGRTLRSVYHPLLSVSNSDDIIIYSTKYRRTFQSALAFMYAILSPDVLSKVTFKESDSYSYCFDHCACFNVNNLQMKIKQSSAKRLKSRRVVEKMLKRIHNIVHLMSSSVRVDPYLLRDSIMTYVCHGAPLPCYQDDCITHENVKQLFNYIDWDLERYAKHGLLRKFGLLKSYGFALNIAMNLLKMVSESKPRLVLYSGHDLTAQYLLAAFGVLNAQTMSPHYASRLVFEVYRNNTFDTTYPGRDFYFRVIFNGKDVTQSVAFCKNRAGSWTDSSIYLCPIEYAIRFIHDDYFTTFNASNYKEACGTRS</sequence>
<dbReference type="GO" id="GO:0005794">
    <property type="term" value="C:Golgi apparatus"/>
    <property type="evidence" value="ECO:0007669"/>
    <property type="project" value="TreeGrafter"/>
</dbReference>
<keyword evidence="7" id="KW-0812">Transmembrane</keyword>
<evidence type="ECO:0000256" key="7">
    <source>
        <dbReference type="SAM" id="Phobius"/>
    </source>
</evidence>
<accession>A0A9P0IR23</accession>
<dbReference type="GO" id="GO:0050650">
    <property type="term" value="P:chondroitin sulfate proteoglycan biosynthetic process"/>
    <property type="evidence" value="ECO:0007669"/>
    <property type="project" value="TreeGrafter"/>
</dbReference>
<evidence type="ECO:0000313" key="9">
    <source>
        <dbReference type="Proteomes" id="UP001154329"/>
    </source>
</evidence>
<evidence type="ECO:0000256" key="6">
    <source>
        <dbReference type="ARBA" id="ARBA00041499"/>
    </source>
</evidence>
<dbReference type="PANTHER" id="PTHR11567:SF110">
    <property type="entry name" value="2-PHOSPHOXYLOSE PHOSPHATASE 1"/>
    <property type="match status" value="1"/>
</dbReference>
<name>A0A9P0IR23_APHGO</name>
<dbReference type="PANTHER" id="PTHR11567">
    <property type="entry name" value="ACID PHOSPHATASE-RELATED"/>
    <property type="match status" value="1"/>
</dbReference>
<dbReference type="Pfam" id="PF00328">
    <property type="entry name" value="His_Phos_2"/>
    <property type="match status" value="1"/>
</dbReference>
<dbReference type="PROSITE" id="PS00616">
    <property type="entry name" value="HIS_ACID_PHOSPHAT_1"/>
    <property type="match status" value="1"/>
</dbReference>
<dbReference type="InterPro" id="IPR000560">
    <property type="entry name" value="His_Pase_clade-2"/>
</dbReference>
<dbReference type="EMBL" id="OU899034">
    <property type="protein sequence ID" value="CAH1714549.1"/>
    <property type="molecule type" value="Genomic_DNA"/>
</dbReference>